<dbReference type="OrthoDB" id="10013584at2759"/>
<proteinExistence type="predicted"/>
<name>A0A0L8GUX7_OCTBM</name>
<sequence>SKASNNLADLKVALLSLLEAASNNLVKILFEKIDLVISDQTSHNVEVEEILAGNLSAEHILEHLFCNVHPSLMFNRVITKQSSSVTEQALDCITRLISHDFDYKSWRKASEFDKHIQPWVNKFIALKNEHFNHLTLACTITLYHLDDVALYMTKYEHVINQVALYCMMFHSSTYSKLVSSFKYLYDDLSTVGQNRWLNVHSPALTFVSFSRFQETMI</sequence>
<gene>
    <name evidence="1" type="ORF">OCBIM_22027424mg</name>
</gene>
<accession>A0A0L8GUX7</accession>
<organism evidence="1">
    <name type="scientific">Octopus bimaculoides</name>
    <name type="common">California two-spotted octopus</name>
    <dbReference type="NCBI Taxonomy" id="37653"/>
    <lineage>
        <taxon>Eukaryota</taxon>
        <taxon>Metazoa</taxon>
        <taxon>Spiralia</taxon>
        <taxon>Lophotrochozoa</taxon>
        <taxon>Mollusca</taxon>
        <taxon>Cephalopoda</taxon>
        <taxon>Coleoidea</taxon>
        <taxon>Octopodiformes</taxon>
        <taxon>Octopoda</taxon>
        <taxon>Incirrata</taxon>
        <taxon>Octopodidae</taxon>
        <taxon>Octopus</taxon>
    </lineage>
</organism>
<protein>
    <submittedName>
        <fullName evidence="1">Uncharacterized protein</fullName>
    </submittedName>
</protein>
<reference evidence="1" key="1">
    <citation type="submission" date="2015-07" db="EMBL/GenBank/DDBJ databases">
        <title>MeaNS - Measles Nucleotide Surveillance Program.</title>
        <authorList>
            <person name="Tran T."/>
            <person name="Druce J."/>
        </authorList>
    </citation>
    <scope>NUCLEOTIDE SEQUENCE</scope>
    <source>
        <strain evidence="1">UCB-OBI-ISO-001</strain>
        <tissue evidence="1">Gonad</tissue>
    </source>
</reference>
<dbReference type="EMBL" id="KQ420272">
    <property type="protein sequence ID" value="KOF80778.1"/>
    <property type="molecule type" value="Genomic_DNA"/>
</dbReference>
<evidence type="ECO:0000313" key="1">
    <source>
        <dbReference type="EMBL" id="KOF80778.1"/>
    </source>
</evidence>
<dbReference type="AlphaFoldDB" id="A0A0L8GUX7"/>
<feature type="non-terminal residue" evidence="1">
    <location>
        <position position="1"/>
    </location>
</feature>